<evidence type="ECO:0000313" key="2">
    <source>
        <dbReference type="EMBL" id="RSD25579.1"/>
    </source>
</evidence>
<dbReference type="AlphaFoldDB" id="A0A3R9DRG0"/>
<name>A0A3R9DRG0_9BACI</name>
<accession>A0A3R9DRG0</accession>
<keyword evidence="1" id="KW-0175">Coiled coil</keyword>
<dbReference type="EMBL" id="RSFW01000019">
    <property type="protein sequence ID" value="RSD25579.1"/>
    <property type="molecule type" value="Genomic_DNA"/>
</dbReference>
<evidence type="ECO:0000256" key="1">
    <source>
        <dbReference type="SAM" id="Coils"/>
    </source>
</evidence>
<evidence type="ECO:0000313" key="3">
    <source>
        <dbReference type="Proteomes" id="UP000279911"/>
    </source>
</evidence>
<protein>
    <submittedName>
        <fullName evidence="2">Uncharacterized protein</fullName>
    </submittedName>
</protein>
<proteinExistence type="predicted"/>
<feature type="coiled-coil region" evidence="1">
    <location>
        <begin position="1"/>
        <end position="61"/>
    </location>
</feature>
<dbReference type="RefSeq" id="WP_125481297.1">
    <property type="nucleotide sequence ID" value="NZ_RSFW01000019.1"/>
</dbReference>
<dbReference type="Proteomes" id="UP000279911">
    <property type="component" value="Unassembled WGS sequence"/>
</dbReference>
<comment type="caution">
    <text evidence="2">The sequence shown here is derived from an EMBL/GenBank/DDBJ whole genome shotgun (WGS) entry which is preliminary data.</text>
</comment>
<reference evidence="3" key="1">
    <citation type="submission" date="2018-12" db="EMBL/GenBank/DDBJ databases">
        <title>Bacillus chawlae sp. nov., Bacillus glennii sp. nov., and Bacillus saganii sp. nov. Isolated from the Vehicle Assembly Building at Kennedy Space Center where the Viking Spacecraft were Assembled.</title>
        <authorList>
            <person name="Seuylemezian A."/>
            <person name="Vaishampayan P."/>
        </authorList>
    </citation>
    <scope>NUCLEOTIDE SEQUENCE [LARGE SCALE GENOMIC DNA]</scope>
    <source>
        <strain evidence="3">DSM 13966</strain>
    </source>
</reference>
<dbReference type="OrthoDB" id="10003292at2"/>
<gene>
    <name evidence="2" type="ORF">EJA10_17435</name>
</gene>
<organism evidence="2 3">
    <name type="scientific">Mesobacillus subterraneus</name>
    <dbReference type="NCBI Taxonomy" id="285983"/>
    <lineage>
        <taxon>Bacteria</taxon>
        <taxon>Bacillati</taxon>
        <taxon>Bacillota</taxon>
        <taxon>Bacilli</taxon>
        <taxon>Bacillales</taxon>
        <taxon>Bacillaceae</taxon>
        <taxon>Mesobacillus</taxon>
    </lineage>
</organism>
<sequence length="63" mass="7316">MKKSYSDNSEYSQKLAFLEEEILKSKAPRTFLIETVLSSMVDQSENEFAELKELIDEKLLEKA</sequence>